<dbReference type="AlphaFoldDB" id="A0A1M7FUP4"/>
<gene>
    <name evidence="1" type="ORF">SAMN05444398_109121</name>
</gene>
<keyword evidence="2" id="KW-1185">Reference proteome</keyword>
<reference evidence="1 2" key="1">
    <citation type="submission" date="2016-11" db="EMBL/GenBank/DDBJ databases">
        <authorList>
            <person name="Jaros S."/>
            <person name="Januszkiewicz K."/>
            <person name="Wedrychowicz H."/>
        </authorList>
    </citation>
    <scope>NUCLEOTIDE SEQUENCE [LARGE SCALE GENOMIC DNA]</scope>
    <source>
        <strain evidence="1 2">DSM 29589</strain>
    </source>
</reference>
<dbReference type="EMBL" id="FRBR01000009">
    <property type="protein sequence ID" value="SHM07407.1"/>
    <property type="molecule type" value="Genomic_DNA"/>
</dbReference>
<evidence type="ECO:0000313" key="2">
    <source>
        <dbReference type="Proteomes" id="UP000183974"/>
    </source>
</evidence>
<dbReference type="Proteomes" id="UP000183974">
    <property type="component" value="Unassembled WGS sequence"/>
</dbReference>
<name>A0A1M7FUP4_9RHOB</name>
<proteinExistence type="predicted"/>
<accession>A0A1M7FUP4</accession>
<sequence>MLLKDIYVFFQLMIIPRELSSFSRITVEVDWNTCPRENLLQTLAKATFGNLLSYAEGDALVRMNFKERPHHDRYSSCPLMPRISPALLGVLREKNVDMI</sequence>
<protein>
    <submittedName>
        <fullName evidence="1">Uncharacterized protein</fullName>
    </submittedName>
</protein>
<organism evidence="1 2">
    <name type="scientific">Roseovarius pacificus</name>
    <dbReference type="NCBI Taxonomy" id="337701"/>
    <lineage>
        <taxon>Bacteria</taxon>
        <taxon>Pseudomonadati</taxon>
        <taxon>Pseudomonadota</taxon>
        <taxon>Alphaproteobacteria</taxon>
        <taxon>Rhodobacterales</taxon>
        <taxon>Roseobacteraceae</taxon>
        <taxon>Roseovarius</taxon>
    </lineage>
</organism>
<evidence type="ECO:0000313" key="1">
    <source>
        <dbReference type="EMBL" id="SHM07407.1"/>
    </source>
</evidence>